<dbReference type="InterPro" id="IPR036388">
    <property type="entry name" value="WH-like_DNA-bd_sf"/>
</dbReference>
<evidence type="ECO:0008006" key="11">
    <source>
        <dbReference type="Google" id="ProtNLM"/>
    </source>
</evidence>
<dbReference type="Proteomes" id="UP000030748">
    <property type="component" value="Unassembled WGS sequence"/>
</dbReference>
<dbReference type="InterPro" id="IPR032675">
    <property type="entry name" value="LRR_dom_sf"/>
</dbReference>
<dbReference type="STRING" id="4155.A0A022PQ87"/>
<gene>
    <name evidence="9" type="ORF">MIMGU_mgv1a019890mg</name>
</gene>
<evidence type="ECO:0000256" key="1">
    <source>
        <dbReference type="ARBA" id="ARBA00008894"/>
    </source>
</evidence>
<feature type="non-terminal residue" evidence="9">
    <location>
        <position position="498"/>
    </location>
</feature>
<feature type="domain" description="Disease resistance protein winged helix" evidence="8">
    <location>
        <begin position="245"/>
        <end position="315"/>
    </location>
</feature>
<dbReference type="GO" id="GO:0051707">
    <property type="term" value="P:response to other organism"/>
    <property type="evidence" value="ECO:0007669"/>
    <property type="project" value="UniProtKB-ARBA"/>
</dbReference>
<dbReference type="EMBL" id="KI632366">
    <property type="protein sequence ID" value="EYU17624.1"/>
    <property type="molecule type" value="Genomic_DNA"/>
</dbReference>
<keyword evidence="6" id="KW-0067">ATP-binding</keyword>
<protein>
    <recommendedName>
        <fullName evidence="11">NB-ARC domain-containing protein</fullName>
    </recommendedName>
</protein>
<dbReference type="InterPro" id="IPR058922">
    <property type="entry name" value="WHD_DRP"/>
</dbReference>
<proteinExistence type="inferred from homology"/>
<dbReference type="Pfam" id="PF18052">
    <property type="entry name" value="Rx_N"/>
    <property type="match status" value="1"/>
</dbReference>
<evidence type="ECO:0000256" key="2">
    <source>
        <dbReference type="ARBA" id="ARBA00022614"/>
    </source>
</evidence>
<dbReference type="GO" id="GO:0005524">
    <property type="term" value="F:ATP binding"/>
    <property type="evidence" value="ECO:0007669"/>
    <property type="project" value="UniProtKB-KW"/>
</dbReference>
<dbReference type="SUPFAM" id="SSF52058">
    <property type="entry name" value="L domain-like"/>
    <property type="match status" value="1"/>
</dbReference>
<reference evidence="9 10" key="1">
    <citation type="journal article" date="2013" name="Proc. Natl. Acad. Sci. U.S.A.">
        <title>Fine-scale variation in meiotic recombination in Mimulus inferred from population shotgun sequencing.</title>
        <authorList>
            <person name="Hellsten U."/>
            <person name="Wright K.M."/>
            <person name="Jenkins J."/>
            <person name="Shu S."/>
            <person name="Yuan Y."/>
            <person name="Wessler S.R."/>
            <person name="Schmutz J."/>
            <person name="Willis J.H."/>
            <person name="Rokhsar D.S."/>
        </authorList>
    </citation>
    <scope>NUCLEOTIDE SEQUENCE [LARGE SCALE GENOMIC DNA]</scope>
    <source>
        <strain evidence="10">cv. DUN x IM62</strain>
    </source>
</reference>
<evidence type="ECO:0000256" key="5">
    <source>
        <dbReference type="ARBA" id="ARBA00022821"/>
    </source>
</evidence>
<organism evidence="9 10">
    <name type="scientific">Erythranthe guttata</name>
    <name type="common">Yellow monkey flower</name>
    <name type="synonym">Mimulus guttatus</name>
    <dbReference type="NCBI Taxonomy" id="4155"/>
    <lineage>
        <taxon>Eukaryota</taxon>
        <taxon>Viridiplantae</taxon>
        <taxon>Streptophyta</taxon>
        <taxon>Embryophyta</taxon>
        <taxon>Tracheophyta</taxon>
        <taxon>Spermatophyta</taxon>
        <taxon>Magnoliopsida</taxon>
        <taxon>eudicotyledons</taxon>
        <taxon>Gunneridae</taxon>
        <taxon>Pentapetalae</taxon>
        <taxon>asterids</taxon>
        <taxon>lamiids</taxon>
        <taxon>Lamiales</taxon>
        <taxon>Phrymaceae</taxon>
        <taxon>Erythranthe</taxon>
    </lineage>
</organism>
<dbReference type="Gene3D" id="1.20.5.4130">
    <property type="match status" value="1"/>
</dbReference>
<evidence type="ECO:0000256" key="6">
    <source>
        <dbReference type="ARBA" id="ARBA00022840"/>
    </source>
</evidence>
<dbReference type="PANTHER" id="PTHR23155:SF1139">
    <property type="entry name" value="CC-NBS-LRR RESISTANCE PROTEIN"/>
    <property type="match status" value="1"/>
</dbReference>
<dbReference type="InterPro" id="IPR027417">
    <property type="entry name" value="P-loop_NTPase"/>
</dbReference>
<evidence type="ECO:0000259" key="8">
    <source>
        <dbReference type="Pfam" id="PF23559"/>
    </source>
</evidence>
<dbReference type="AlphaFoldDB" id="A0A022PQ87"/>
<evidence type="ECO:0000313" key="10">
    <source>
        <dbReference type="Proteomes" id="UP000030748"/>
    </source>
</evidence>
<dbReference type="Gene3D" id="3.80.10.10">
    <property type="entry name" value="Ribonuclease Inhibitor"/>
    <property type="match status" value="1"/>
</dbReference>
<name>A0A022PQ87_ERYGU</name>
<evidence type="ECO:0000259" key="7">
    <source>
        <dbReference type="Pfam" id="PF18052"/>
    </source>
</evidence>
<dbReference type="InterPro" id="IPR041118">
    <property type="entry name" value="Rx_N"/>
</dbReference>
<evidence type="ECO:0000256" key="3">
    <source>
        <dbReference type="ARBA" id="ARBA00022737"/>
    </source>
</evidence>
<keyword evidence="3" id="KW-0677">Repeat</keyword>
<dbReference type="PANTHER" id="PTHR23155">
    <property type="entry name" value="DISEASE RESISTANCE PROTEIN RP"/>
    <property type="match status" value="1"/>
</dbReference>
<keyword evidence="4" id="KW-0547">Nucleotide-binding</keyword>
<dbReference type="SUPFAM" id="SSF52540">
    <property type="entry name" value="P-loop containing nucleoside triphosphate hydrolases"/>
    <property type="match status" value="1"/>
</dbReference>
<sequence length="498" mass="56151">MAGEVVLGAAVRVLLQNLISVSVEQISLVTDFDKHLKRLNDCVSTIHSFLNDAEKKQVTDETVNRGLRKLEGVTFDADNLLDELNYQHLSKKLHTDEYKMRKNELGNKQAVLEELQKHLGTERFLIVLDDVWNKNQEIWDDFVTPLRRISSSTGNGIIVTTRREHVASLCWSIIKAKAIGEGTIPSEFETIGVQIANRCRGLPLAAKVNWLSDFGDENLVSKILKFSFDHLSPPALKKCFAYCSIFPKGFNLEREKLVELWMAEGFLQGIDMEIVGNKFFNILLQNSLLLQVVGRNDYYGNIMYYNMHDLVHDLASSILNSSEQVRYIGLQSTTSGESRAILNEQAISLLSLLPNDKICVSMFSEFKSLHVLNLMGNCVEEFPSSIGVLIHLRFLDISGIRIEYFTAGAATENRRPSQMVVVFSRLEYLKINSCRQLTNPPSHFPCLKELQISHVDSGVPLAIICGRLVSLTALDIEGIEGLTCLLDWLFRNNLNLSQ</sequence>
<feature type="domain" description="Disease resistance N-terminal" evidence="7">
    <location>
        <begin position="10"/>
        <end position="94"/>
    </location>
</feature>
<dbReference type="InterPro" id="IPR044974">
    <property type="entry name" value="Disease_R_plants"/>
</dbReference>
<keyword evidence="10" id="KW-1185">Reference proteome</keyword>
<evidence type="ECO:0000313" key="9">
    <source>
        <dbReference type="EMBL" id="EYU17624.1"/>
    </source>
</evidence>
<evidence type="ECO:0000256" key="4">
    <source>
        <dbReference type="ARBA" id="ARBA00022741"/>
    </source>
</evidence>
<dbReference type="FunFam" id="1.10.10.10:FF:000322">
    <property type="entry name" value="Probable disease resistance protein At1g63360"/>
    <property type="match status" value="1"/>
</dbReference>
<comment type="similarity">
    <text evidence="1">Belongs to the disease resistance NB-LRR family.</text>
</comment>
<keyword evidence="2" id="KW-0433">Leucine-rich repeat</keyword>
<dbReference type="GO" id="GO:0043531">
    <property type="term" value="F:ADP binding"/>
    <property type="evidence" value="ECO:0007669"/>
    <property type="project" value="InterPro"/>
</dbReference>
<dbReference type="Pfam" id="PF23559">
    <property type="entry name" value="WHD_DRP"/>
    <property type="match status" value="1"/>
</dbReference>
<dbReference type="PRINTS" id="PR00364">
    <property type="entry name" value="DISEASERSIST"/>
</dbReference>
<accession>A0A022PQ87</accession>
<keyword evidence="5" id="KW-0611">Plant defense</keyword>
<dbReference type="GO" id="GO:0006952">
    <property type="term" value="P:defense response"/>
    <property type="evidence" value="ECO:0007669"/>
    <property type="project" value="UniProtKB-KW"/>
</dbReference>
<dbReference type="Gene3D" id="1.10.10.10">
    <property type="entry name" value="Winged helix-like DNA-binding domain superfamily/Winged helix DNA-binding domain"/>
    <property type="match status" value="1"/>
</dbReference>